<protein>
    <submittedName>
        <fullName evidence="1">Uncharacterized protein</fullName>
    </submittedName>
</protein>
<comment type="caution">
    <text evidence="1">The sequence shown here is derived from an EMBL/GenBank/DDBJ whole genome shotgun (WGS) entry which is preliminary data.</text>
</comment>
<dbReference type="PANTHER" id="PTHR47016">
    <property type="entry name" value="ATP-DEPENDENT CLP PROTEASE ATP-BINDING SUBUNIT CLPT1, CHLOROPLASTIC"/>
    <property type="match status" value="1"/>
</dbReference>
<dbReference type="AlphaFoldDB" id="A0ABC8IYS2"/>
<dbReference type="Proteomes" id="UP001642260">
    <property type="component" value="Unassembled WGS sequence"/>
</dbReference>
<organism evidence="1 2">
    <name type="scientific">Eruca vesicaria subsp. sativa</name>
    <name type="common">Garden rocket</name>
    <name type="synonym">Eruca sativa</name>
    <dbReference type="NCBI Taxonomy" id="29727"/>
    <lineage>
        <taxon>Eukaryota</taxon>
        <taxon>Viridiplantae</taxon>
        <taxon>Streptophyta</taxon>
        <taxon>Embryophyta</taxon>
        <taxon>Tracheophyta</taxon>
        <taxon>Spermatophyta</taxon>
        <taxon>Magnoliopsida</taxon>
        <taxon>eudicotyledons</taxon>
        <taxon>Gunneridae</taxon>
        <taxon>Pentapetalae</taxon>
        <taxon>rosids</taxon>
        <taxon>malvids</taxon>
        <taxon>Brassicales</taxon>
        <taxon>Brassicaceae</taxon>
        <taxon>Brassiceae</taxon>
        <taxon>Eruca</taxon>
    </lineage>
</organism>
<sequence length="87" mass="10049">MGRNKFHIQVSFYKVPEETIKLLGQSNLYFFSPENSSFNPRLATTALNCVLTSQDTEVRSSGHKIMETLGFTVDKSKELEFVFEYEF</sequence>
<gene>
    <name evidence="1" type="ORF">ERUC_LOCUS2004</name>
</gene>
<reference evidence="1 2" key="1">
    <citation type="submission" date="2022-03" db="EMBL/GenBank/DDBJ databases">
        <authorList>
            <person name="Macdonald S."/>
            <person name="Ahmed S."/>
            <person name="Newling K."/>
        </authorList>
    </citation>
    <scope>NUCLEOTIDE SEQUENCE [LARGE SCALE GENOMIC DNA]</scope>
</reference>
<dbReference type="EMBL" id="CAKOAT010050710">
    <property type="protein sequence ID" value="CAH8296414.1"/>
    <property type="molecule type" value="Genomic_DNA"/>
</dbReference>
<proteinExistence type="predicted"/>
<dbReference type="PANTHER" id="PTHR47016:SF1">
    <property type="entry name" value="ATP-DEPENDENT CLP PROTEASE ATP-BINDING SUBUNIT CLPT1, CHLOROPLASTIC"/>
    <property type="match status" value="1"/>
</dbReference>
<evidence type="ECO:0000313" key="1">
    <source>
        <dbReference type="EMBL" id="CAH8296414.1"/>
    </source>
</evidence>
<evidence type="ECO:0000313" key="2">
    <source>
        <dbReference type="Proteomes" id="UP001642260"/>
    </source>
</evidence>
<accession>A0ABC8IYS2</accession>
<dbReference type="InterPro" id="IPR044217">
    <property type="entry name" value="CLPT1/2"/>
</dbReference>
<name>A0ABC8IYS2_ERUVS</name>
<keyword evidence="2" id="KW-1185">Reference proteome</keyword>